<reference evidence="3" key="1">
    <citation type="submission" date="2023-03" db="EMBL/GenBank/DDBJ databases">
        <title>Massive genome expansion in bonnet fungi (Mycena s.s.) driven by repeated elements and novel gene families across ecological guilds.</title>
        <authorList>
            <consortium name="Lawrence Berkeley National Laboratory"/>
            <person name="Harder C.B."/>
            <person name="Miyauchi S."/>
            <person name="Viragh M."/>
            <person name="Kuo A."/>
            <person name="Thoen E."/>
            <person name="Andreopoulos B."/>
            <person name="Lu D."/>
            <person name="Skrede I."/>
            <person name="Drula E."/>
            <person name="Henrissat B."/>
            <person name="Morin E."/>
            <person name="Kohler A."/>
            <person name="Barry K."/>
            <person name="LaButti K."/>
            <person name="Morin E."/>
            <person name="Salamov A."/>
            <person name="Lipzen A."/>
            <person name="Mereny Z."/>
            <person name="Hegedus B."/>
            <person name="Baldrian P."/>
            <person name="Stursova M."/>
            <person name="Weitz H."/>
            <person name="Taylor A."/>
            <person name="Grigoriev I.V."/>
            <person name="Nagy L.G."/>
            <person name="Martin F."/>
            <person name="Kauserud H."/>
        </authorList>
    </citation>
    <scope>NUCLEOTIDE SEQUENCE</scope>
    <source>
        <strain evidence="3">CBHHK002</strain>
    </source>
</reference>
<evidence type="ECO:0000313" key="3">
    <source>
        <dbReference type="EMBL" id="KAJ7355180.1"/>
    </source>
</evidence>
<dbReference type="PANTHER" id="PTHR33096:SF1">
    <property type="entry name" value="CXC1-LIKE CYSTEINE CLUSTER ASSOCIATED WITH KDZ TRANSPOSASES DOMAIN-CONTAINING PROTEIN"/>
    <property type="match status" value="1"/>
</dbReference>
<proteinExistence type="predicted"/>
<keyword evidence="4" id="KW-1185">Reference proteome</keyword>
<dbReference type="AlphaFoldDB" id="A0AAD7ACH6"/>
<comment type="caution">
    <text evidence="3">The sequence shown here is derived from an EMBL/GenBank/DDBJ whole genome shotgun (WGS) entry which is preliminary data.</text>
</comment>
<dbReference type="Pfam" id="PF18803">
    <property type="entry name" value="CxC2"/>
    <property type="match status" value="1"/>
</dbReference>
<dbReference type="InterPro" id="IPR040521">
    <property type="entry name" value="KDZ"/>
</dbReference>
<dbReference type="Proteomes" id="UP001218218">
    <property type="component" value="Unassembled WGS sequence"/>
</dbReference>
<dbReference type="Pfam" id="PF18758">
    <property type="entry name" value="KDZ"/>
    <property type="match status" value="1"/>
</dbReference>
<dbReference type="InterPro" id="IPR041457">
    <property type="entry name" value="CxC2_KDZ-assoc"/>
</dbReference>
<evidence type="ECO:0000259" key="2">
    <source>
        <dbReference type="Pfam" id="PF18803"/>
    </source>
</evidence>
<dbReference type="CDD" id="cd19757">
    <property type="entry name" value="Bbox1"/>
    <property type="match status" value="1"/>
</dbReference>
<protein>
    <recommendedName>
        <fullName evidence="2">CxC2-like cysteine cluster KDZ transposase-associated domain-containing protein</fullName>
    </recommendedName>
</protein>
<name>A0AAD7ACH6_9AGAR</name>
<feature type="non-terminal residue" evidence="3">
    <location>
        <position position="948"/>
    </location>
</feature>
<evidence type="ECO:0000313" key="4">
    <source>
        <dbReference type="Proteomes" id="UP001218218"/>
    </source>
</evidence>
<feature type="region of interest" description="Disordered" evidence="1">
    <location>
        <begin position="917"/>
        <end position="948"/>
    </location>
</feature>
<evidence type="ECO:0000256" key="1">
    <source>
        <dbReference type="SAM" id="MobiDB-lite"/>
    </source>
</evidence>
<dbReference type="EMBL" id="JARIHO010000009">
    <property type="protein sequence ID" value="KAJ7355180.1"/>
    <property type="molecule type" value="Genomic_DNA"/>
</dbReference>
<gene>
    <name evidence="3" type="ORF">DFH08DRAFT_690485</name>
</gene>
<feature type="domain" description="CxC2-like cysteine cluster KDZ transposase-associated" evidence="2">
    <location>
        <begin position="74"/>
        <end position="181"/>
    </location>
</feature>
<sequence length="948" mass="107703">FLDELLRHDGRGDYMLQQVCGNMGCTVEAPTYRCSNCLHPCLFCHDCVKSIHERMPFHHIEVCWDGTSFQRRTLKSLGVRIQLGHVLGDPCPNPTAASGDDFVIVTSRTIDEVGLDFCDCSQAKAKPIQLLRMRLYPATGTNPRSAATFAALRRFAHLTLESKCSAYEFYNSLAHETNNTGLDPSRERYQEFLRMTRQWMHLTLVKRAGRGHDPCEDRINATKAGECALLCPACPQPGKNLPPDWEKVPFHKSFLYALYIALDANFRLRRRDVSSEAKDPGFIRGWAFFGEVTRYMAHLEAHAGESQERSTCVAHDAVDKPDRESLGTASSGIGTVDCARHNMKRPNGVGDLQRGERYLNMDYLLFMSLVGCMQLIRFFISYDIVCQWFKNLWGRMQKFDRELQFKAGQQFVVFLVPKFHLPAHIEACNIAFSFNLTPFVGRTDGEAPERGWADANRLANSTNISGPGARRDTLDVHFQYWNWKKTVKLGTTLMERMKKAVPMMLDTREAWVDLETSFPAGVIQTWTAMATAWEADSSQPNPFAVSDKAQDDLKAVRHKLAVIASEDIEHLGVRGDMHETEMLSMGLQLEEQQRALGRHVKSVGLHESIDQGRRRIERETKLRRKIEAWMAVQQLFIPEVLLLREAEDAARKRVAATQPVPGMKAQDMKLWMPSAIGAQVRCDEGLQDYEYQLRKGQAEGALDQMRGQLMLRTHEYQYRDSVHGVSAKTRSGKRTAAIKARIDTAAEEYRVAHAALVQLGAVLKRDEWRARLKALTPFDVRGKPKAVEKQAQDKLAMSWIWVMEGSTSAEGDVVLNEALRIEWAKTRAKAMRYAEEVDLLEEEMRRVLQFLDWRAKWWRGKVGLRAEQQLEALREGHAAYAHKQAGYMDGLRMRFEEEWSSVATLIEGARKRYAEMVADDGAAAGEEEDEDEEDEEVEGAEPSGWLSD</sequence>
<dbReference type="PANTHER" id="PTHR33096">
    <property type="entry name" value="CXC2 DOMAIN-CONTAINING PROTEIN"/>
    <property type="match status" value="1"/>
</dbReference>
<feature type="compositionally biased region" description="Acidic residues" evidence="1">
    <location>
        <begin position="925"/>
        <end position="939"/>
    </location>
</feature>
<organism evidence="3 4">
    <name type="scientific">Mycena albidolilacea</name>
    <dbReference type="NCBI Taxonomy" id="1033008"/>
    <lineage>
        <taxon>Eukaryota</taxon>
        <taxon>Fungi</taxon>
        <taxon>Dikarya</taxon>
        <taxon>Basidiomycota</taxon>
        <taxon>Agaricomycotina</taxon>
        <taxon>Agaricomycetes</taxon>
        <taxon>Agaricomycetidae</taxon>
        <taxon>Agaricales</taxon>
        <taxon>Marasmiineae</taxon>
        <taxon>Mycenaceae</taxon>
        <taxon>Mycena</taxon>
    </lineage>
</organism>
<accession>A0AAD7ACH6</accession>